<feature type="region of interest" description="Disordered" evidence="1">
    <location>
        <begin position="93"/>
        <end position="116"/>
    </location>
</feature>
<dbReference type="AlphaFoldDB" id="A0A6V7NSP4"/>
<name>A0A6V7NSP4_ANACO</name>
<gene>
    <name evidence="2" type="ORF">CB5_LOCUS4796</name>
</gene>
<dbReference type="EMBL" id="LR862141">
    <property type="protein sequence ID" value="CAD1821585.1"/>
    <property type="molecule type" value="Genomic_DNA"/>
</dbReference>
<sequence>MEMSRGRGWRLGSPLKVARASTLAIVGLRYPLGVETCVHVLTPHPISGDIAGSSGTSGVRYPSGRRCDIASSSDGSSGIRESDLGAWCEPEASTKLSANNSPSSTSSVSHRQGKRRVHLPCLQTSCDAPTSQGVTHPRTTPVLARLTLLTSWALPPPKMLKPGSDSQVPGDVRLVSLARHPDLGSAETHLTLPAGNWL</sequence>
<accession>A0A6V7NSP4</accession>
<evidence type="ECO:0000256" key="1">
    <source>
        <dbReference type="SAM" id="MobiDB-lite"/>
    </source>
</evidence>
<proteinExistence type="predicted"/>
<protein>
    <submittedName>
        <fullName evidence="2">Uncharacterized protein</fullName>
    </submittedName>
</protein>
<reference evidence="2" key="1">
    <citation type="submission" date="2020-07" db="EMBL/GenBank/DDBJ databases">
        <authorList>
            <person name="Lin J."/>
        </authorList>
    </citation>
    <scope>NUCLEOTIDE SEQUENCE</scope>
</reference>
<organism evidence="2">
    <name type="scientific">Ananas comosus var. bracteatus</name>
    <name type="common">red pineapple</name>
    <dbReference type="NCBI Taxonomy" id="296719"/>
    <lineage>
        <taxon>Eukaryota</taxon>
        <taxon>Viridiplantae</taxon>
        <taxon>Streptophyta</taxon>
        <taxon>Embryophyta</taxon>
        <taxon>Tracheophyta</taxon>
        <taxon>Spermatophyta</taxon>
        <taxon>Magnoliopsida</taxon>
        <taxon>Liliopsida</taxon>
        <taxon>Poales</taxon>
        <taxon>Bromeliaceae</taxon>
        <taxon>Bromelioideae</taxon>
        <taxon>Ananas</taxon>
    </lineage>
</organism>
<feature type="compositionally biased region" description="Low complexity" evidence="1">
    <location>
        <begin position="97"/>
        <end position="109"/>
    </location>
</feature>
<evidence type="ECO:0000313" key="2">
    <source>
        <dbReference type="EMBL" id="CAD1821585.1"/>
    </source>
</evidence>